<reference evidence="2 3" key="2">
    <citation type="journal article" date="2016" name="Genome Announc.">
        <title>Complete Genome Sequences of Two Interactive Moderate Thermophiles, Paenibacillus napthalenovorans 32O-Y and Paenibacillus sp. 32O-W.</title>
        <authorList>
            <person name="Butler R.R.III."/>
            <person name="Wang J."/>
            <person name="Stark B.C."/>
            <person name="Pombert J.F."/>
        </authorList>
    </citation>
    <scope>NUCLEOTIDE SEQUENCE [LARGE SCALE GENOMIC DNA]</scope>
    <source>
        <strain evidence="2 3">32O-Y</strain>
    </source>
</reference>
<dbReference type="KEGG" id="pnp:IJ22_48640"/>
<dbReference type="RefSeq" id="WP_062410560.1">
    <property type="nucleotide sequence ID" value="NZ_CP013652.1"/>
</dbReference>
<keyword evidence="1" id="KW-0812">Transmembrane</keyword>
<dbReference type="OrthoDB" id="1899479at2"/>
<reference evidence="3" key="1">
    <citation type="submission" date="2015-12" db="EMBL/GenBank/DDBJ databases">
        <title>Complete genome sequences of two moderately thermophilic Paenibacillus species.</title>
        <authorList>
            <person name="Butler R.III."/>
            <person name="Wang J."/>
            <person name="Stark B.C."/>
            <person name="Pombert J.-F."/>
        </authorList>
    </citation>
    <scope>NUCLEOTIDE SEQUENCE [LARGE SCALE GENOMIC DNA]</scope>
    <source>
        <strain evidence="3">32O-Y</strain>
    </source>
</reference>
<name>A0A0U2VWQ2_9BACL</name>
<dbReference type="EMBL" id="CP013652">
    <property type="protein sequence ID" value="ALS25126.1"/>
    <property type="molecule type" value="Genomic_DNA"/>
</dbReference>
<dbReference type="STRING" id="162209.IJ22_48640"/>
<proteinExistence type="predicted"/>
<keyword evidence="3" id="KW-1185">Reference proteome</keyword>
<evidence type="ECO:0008006" key="4">
    <source>
        <dbReference type="Google" id="ProtNLM"/>
    </source>
</evidence>
<evidence type="ECO:0000313" key="2">
    <source>
        <dbReference type="EMBL" id="ALS25126.1"/>
    </source>
</evidence>
<keyword evidence="1" id="KW-0472">Membrane</keyword>
<evidence type="ECO:0000256" key="1">
    <source>
        <dbReference type="SAM" id="Phobius"/>
    </source>
</evidence>
<keyword evidence="1" id="KW-1133">Transmembrane helix</keyword>
<dbReference type="AlphaFoldDB" id="A0A0U2VWQ2"/>
<protein>
    <recommendedName>
        <fullName evidence="4">DUF4179 domain-containing protein</fullName>
    </recommendedName>
</protein>
<gene>
    <name evidence="2" type="ORF">IJ22_48640</name>
</gene>
<sequence>MGNNIKKEMDKIEIPAELHQRSVLGVQKAKQELAGQRDGSGMGMKRLWQGIGGVIAASALVFALMMAVEPGLASSVKGYFKDIVNGRGAVTGTEYRQATDEIKVELGEPDMNAENAVVPLTVTILHGTSVPYREIEVVSLGEFTIVGSSGEMLDDKEVTVQAITDQDYSFEIRDSSKLLSEAVPDDNSSKKFQARLIIPRDIFERNHHLALRIHSFYGHKKGDAPLEIKGEWEAQIKLQES</sequence>
<organism evidence="2 3">
    <name type="scientific">Paenibacillus naphthalenovorans</name>
    <dbReference type="NCBI Taxonomy" id="162209"/>
    <lineage>
        <taxon>Bacteria</taxon>
        <taxon>Bacillati</taxon>
        <taxon>Bacillota</taxon>
        <taxon>Bacilli</taxon>
        <taxon>Bacillales</taxon>
        <taxon>Paenibacillaceae</taxon>
        <taxon>Paenibacillus</taxon>
    </lineage>
</organism>
<evidence type="ECO:0000313" key="3">
    <source>
        <dbReference type="Proteomes" id="UP000061660"/>
    </source>
</evidence>
<accession>A0A0U2VWQ2</accession>
<dbReference type="PATRIC" id="fig|162209.4.peg.5135"/>
<feature type="transmembrane region" description="Helical" evidence="1">
    <location>
        <begin position="47"/>
        <end position="68"/>
    </location>
</feature>
<dbReference type="Proteomes" id="UP000061660">
    <property type="component" value="Chromosome"/>
</dbReference>